<protein>
    <recommendedName>
        <fullName evidence="3">Sigma-70 family RNA polymerase sigma factor</fullName>
    </recommendedName>
</protein>
<reference evidence="1 2" key="1">
    <citation type="submission" date="2021-07" db="EMBL/GenBank/DDBJ databases">
        <title>Paenibacillus radiodurans sp. nov., isolated from the southeastern edge of Tengger Desert.</title>
        <authorList>
            <person name="Zhang G."/>
        </authorList>
    </citation>
    <scope>NUCLEOTIDE SEQUENCE [LARGE SCALE GENOMIC DNA]</scope>
    <source>
        <strain evidence="1 2">DT7-4</strain>
    </source>
</reference>
<gene>
    <name evidence="1" type="ORF">K0T92_16305</name>
</gene>
<evidence type="ECO:0000313" key="1">
    <source>
        <dbReference type="EMBL" id="MBW7476296.1"/>
    </source>
</evidence>
<sequence>MGNRKYPDRFTDVFQYYRDEQSQGAPKARIREFQEVMVKIIRHECSGLSAAAVKEIKNEAFLLTVRDVRNGKINQDMLGGAYYRIKRAIAAFNKANTVPQQHVLTDDFEQTKHNGILTEDQVEHEEMLGELRTALAQLSDRERTIIYRHQVKEEALADIAKDLGIKNIYKVHADAKARLRKLLQAEWEMYKETKDREYIIAVPKAKPKY</sequence>
<dbReference type="SUPFAM" id="SSF88659">
    <property type="entry name" value="Sigma3 and sigma4 domains of RNA polymerase sigma factors"/>
    <property type="match status" value="1"/>
</dbReference>
<comment type="caution">
    <text evidence="1">The sequence shown here is derived from an EMBL/GenBank/DDBJ whole genome shotgun (WGS) entry which is preliminary data.</text>
</comment>
<dbReference type="EMBL" id="JAHZIJ010000012">
    <property type="protein sequence ID" value="MBW7476296.1"/>
    <property type="molecule type" value="Genomic_DNA"/>
</dbReference>
<proteinExistence type="predicted"/>
<evidence type="ECO:0000313" key="2">
    <source>
        <dbReference type="Proteomes" id="UP000812277"/>
    </source>
</evidence>
<name>A0ABS7D8U6_9BACL</name>
<dbReference type="InterPro" id="IPR013324">
    <property type="entry name" value="RNA_pol_sigma_r3/r4-like"/>
</dbReference>
<keyword evidence="2" id="KW-1185">Reference proteome</keyword>
<organism evidence="1 2">
    <name type="scientific">Paenibacillus oenotherae</name>
    <dbReference type="NCBI Taxonomy" id="1435645"/>
    <lineage>
        <taxon>Bacteria</taxon>
        <taxon>Bacillati</taxon>
        <taxon>Bacillota</taxon>
        <taxon>Bacilli</taxon>
        <taxon>Bacillales</taxon>
        <taxon>Paenibacillaceae</taxon>
        <taxon>Paenibacillus</taxon>
    </lineage>
</organism>
<accession>A0ABS7D8U6</accession>
<dbReference type="Proteomes" id="UP000812277">
    <property type="component" value="Unassembled WGS sequence"/>
</dbReference>
<evidence type="ECO:0008006" key="3">
    <source>
        <dbReference type="Google" id="ProtNLM"/>
    </source>
</evidence>
<dbReference type="RefSeq" id="WP_219873541.1">
    <property type="nucleotide sequence ID" value="NZ_JAHZIJ010000012.1"/>
</dbReference>
<dbReference type="Gene3D" id="1.20.140.160">
    <property type="match status" value="1"/>
</dbReference>